<accession>A0ACC2N6N1</accession>
<name>A0ACC2N6N1_9HYME</name>
<comment type="caution">
    <text evidence="1">The sequence shown here is derived from an EMBL/GenBank/DDBJ whole genome shotgun (WGS) entry which is preliminary data.</text>
</comment>
<dbReference type="EMBL" id="CM056744">
    <property type="protein sequence ID" value="KAJ8666628.1"/>
    <property type="molecule type" value="Genomic_DNA"/>
</dbReference>
<proteinExistence type="predicted"/>
<keyword evidence="2" id="KW-1185">Reference proteome</keyword>
<protein>
    <submittedName>
        <fullName evidence="1">Uncharacterized protein</fullName>
    </submittedName>
</protein>
<organism evidence="1 2">
    <name type="scientific">Eretmocerus hayati</name>
    <dbReference type="NCBI Taxonomy" id="131215"/>
    <lineage>
        <taxon>Eukaryota</taxon>
        <taxon>Metazoa</taxon>
        <taxon>Ecdysozoa</taxon>
        <taxon>Arthropoda</taxon>
        <taxon>Hexapoda</taxon>
        <taxon>Insecta</taxon>
        <taxon>Pterygota</taxon>
        <taxon>Neoptera</taxon>
        <taxon>Endopterygota</taxon>
        <taxon>Hymenoptera</taxon>
        <taxon>Apocrita</taxon>
        <taxon>Proctotrupomorpha</taxon>
        <taxon>Chalcidoidea</taxon>
        <taxon>Aphelinidae</taxon>
        <taxon>Aphelininae</taxon>
        <taxon>Eretmocerus</taxon>
    </lineage>
</organism>
<dbReference type="Proteomes" id="UP001239111">
    <property type="component" value="Chromosome 4"/>
</dbReference>
<reference evidence="1" key="1">
    <citation type="submission" date="2023-04" db="EMBL/GenBank/DDBJ databases">
        <title>A chromosome-level genome assembly of the parasitoid wasp Eretmocerus hayati.</title>
        <authorList>
            <person name="Zhong Y."/>
            <person name="Liu S."/>
            <person name="Liu Y."/>
        </authorList>
    </citation>
    <scope>NUCLEOTIDE SEQUENCE</scope>
    <source>
        <strain evidence="1">ZJU_SS_LIU_2023</strain>
    </source>
</reference>
<gene>
    <name evidence="1" type="ORF">QAD02_008290</name>
</gene>
<sequence>MQNAAGHYINLGCSPENTASMSSTIREIAKLERNLDIDLWPKRKSYPLGFPNLKSTISGHTVNILSWKSLEQNEFIDDVIINSYLQLICGFAQSNLNFNVVFLDVHLVQNIIFDQKLGAFGKWLGKIDLRNYEVLLIPINAHEHWTLLVAVPKLKLIIYLDSKHGKLNSGFFDRICAFLQLYWQPGKRLSYKQWTLFTPEDIPTQFRLKGSKQVMTMNCGPHLVSWSHIICSGKPVEFNDSDMDSVRCRLAEILLKNNGIDQRTSSHKRRMVLRNERDKGEILLTVRRTRMVQQSSLPILGCKSIFDLCASLHKL</sequence>
<evidence type="ECO:0000313" key="1">
    <source>
        <dbReference type="EMBL" id="KAJ8666628.1"/>
    </source>
</evidence>
<evidence type="ECO:0000313" key="2">
    <source>
        <dbReference type="Proteomes" id="UP001239111"/>
    </source>
</evidence>